<keyword evidence="1" id="KW-0472">Membrane</keyword>
<organism evidence="2">
    <name type="scientific">marine metagenome</name>
    <dbReference type="NCBI Taxonomy" id="408172"/>
    <lineage>
        <taxon>unclassified sequences</taxon>
        <taxon>metagenomes</taxon>
        <taxon>ecological metagenomes</taxon>
    </lineage>
</organism>
<dbReference type="NCBIfam" id="TIGR02532">
    <property type="entry name" value="IV_pilin_GFxxxE"/>
    <property type="match status" value="1"/>
</dbReference>
<reference evidence="2" key="1">
    <citation type="submission" date="2018-05" db="EMBL/GenBank/DDBJ databases">
        <authorList>
            <person name="Lanie J.A."/>
            <person name="Ng W.-L."/>
            <person name="Kazmierczak K.M."/>
            <person name="Andrzejewski T.M."/>
            <person name="Davidsen T.M."/>
            <person name="Wayne K.J."/>
            <person name="Tettelin H."/>
            <person name="Glass J.I."/>
            <person name="Rusch D."/>
            <person name="Podicherti R."/>
            <person name="Tsui H.-C.T."/>
            <person name="Winkler M.E."/>
        </authorList>
    </citation>
    <scope>NUCLEOTIDE SEQUENCE</scope>
</reference>
<keyword evidence="1" id="KW-1133">Transmembrane helix</keyword>
<sequence length="265" mass="29290">VAFTLIELLVVIAIIAILASLLLPVLSRAKDKGYGAIDLNNNRQVMMAMTMYTQDHEDYMPAPGWGTGRASWLYGAGFPRGGNGATDQMVARQLESVKKGQLWPYLETEKVYMCPLDFKEQKGSKKRLFDQRVVYLSSYVWNGSIISYGRLANANTHKLSSFESHYILQWEGDELNPFFFNDVSSRPDRGISQRHGTITAKDFRRNAGGGAHVGTFGGSARYITYTEYYALAGAPMTSGAALSDSALPNALWNDPQDPRRGGAGR</sequence>
<proteinExistence type="predicted"/>
<evidence type="ECO:0000256" key="1">
    <source>
        <dbReference type="SAM" id="Phobius"/>
    </source>
</evidence>
<evidence type="ECO:0008006" key="3">
    <source>
        <dbReference type="Google" id="ProtNLM"/>
    </source>
</evidence>
<protein>
    <recommendedName>
        <fullName evidence="3">Type II secretion system protein GspG C-terminal domain-containing protein</fullName>
    </recommendedName>
</protein>
<dbReference type="InterPro" id="IPR045584">
    <property type="entry name" value="Pilin-like"/>
</dbReference>
<dbReference type="EMBL" id="UINC01053748">
    <property type="protein sequence ID" value="SVB70650.1"/>
    <property type="molecule type" value="Genomic_DNA"/>
</dbReference>
<keyword evidence="1" id="KW-0812">Transmembrane</keyword>
<dbReference type="PANTHER" id="PTHR30093">
    <property type="entry name" value="GENERAL SECRETION PATHWAY PROTEIN G"/>
    <property type="match status" value="1"/>
</dbReference>
<dbReference type="AlphaFoldDB" id="A0A382G5V4"/>
<dbReference type="InterPro" id="IPR012902">
    <property type="entry name" value="N_methyl_site"/>
</dbReference>
<gene>
    <name evidence="2" type="ORF">METZ01_LOCUS223504</name>
</gene>
<dbReference type="SUPFAM" id="SSF54523">
    <property type="entry name" value="Pili subunits"/>
    <property type="match status" value="1"/>
</dbReference>
<feature type="transmembrane region" description="Helical" evidence="1">
    <location>
        <begin position="6"/>
        <end position="26"/>
    </location>
</feature>
<name>A0A382G5V4_9ZZZZ</name>
<dbReference type="Gene3D" id="3.30.700.10">
    <property type="entry name" value="Glycoprotein, Type 4 Pilin"/>
    <property type="match status" value="1"/>
</dbReference>
<accession>A0A382G5V4</accession>
<feature type="non-terminal residue" evidence="2">
    <location>
        <position position="1"/>
    </location>
</feature>
<evidence type="ECO:0000313" key="2">
    <source>
        <dbReference type="EMBL" id="SVB70650.1"/>
    </source>
</evidence>